<gene>
    <name evidence="2" type="ORF">EGYM00392_LOCUS26918</name>
</gene>
<reference evidence="2" key="1">
    <citation type="submission" date="2021-01" db="EMBL/GenBank/DDBJ databases">
        <authorList>
            <person name="Corre E."/>
            <person name="Pelletier E."/>
            <person name="Niang G."/>
            <person name="Scheremetjew M."/>
            <person name="Finn R."/>
            <person name="Kale V."/>
            <person name="Holt S."/>
            <person name="Cochrane G."/>
            <person name="Meng A."/>
            <person name="Brown T."/>
            <person name="Cohen L."/>
        </authorList>
    </citation>
    <scope>NUCLEOTIDE SEQUENCE</scope>
    <source>
        <strain evidence="2">NIES-381</strain>
    </source>
</reference>
<proteinExistence type="predicted"/>
<evidence type="ECO:0000313" key="2">
    <source>
        <dbReference type="EMBL" id="CAD9015809.1"/>
    </source>
</evidence>
<dbReference type="EMBL" id="HBGA01072013">
    <property type="protein sequence ID" value="CAD9015809.1"/>
    <property type="molecule type" value="Transcribed_RNA"/>
</dbReference>
<accession>A0A7S1ILM2</accession>
<feature type="coiled-coil region" evidence="1">
    <location>
        <begin position="93"/>
        <end position="127"/>
    </location>
</feature>
<protein>
    <submittedName>
        <fullName evidence="2">Uncharacterized protein</fullName>
    </submittedName>
</protein>
<name>A0A7S1ILM2_9EUGL</name>
<keyword evidence="1" id="KW-0175">Coiled coil</keyword>
<feature type="coiled-coil region" evidence="1">
    <location>
        <begin position="8"/>
        <end position="35"/>
    </location>
</feature>
<evidence type="ECO:0000256" key="1">
    <source>
        <dbReference type="SAM" id="Coils"/>
    </source>
</evidence>
<sequence length="183" mass="20850">MAPKKQSAKALAKAAKQAEAEARALEICIKQQQKLFAEEDASRQHLQLIQRQTAADAKLEKNRQFAQFLVEKKTHLVLQEKFNDLSTTWTADKAALEKAVSTMSRTKENLETELVELTQAHKLQSEELFVQRKKLEHEMSERGNCFVCPDCSKQIYGTIRKTGLAATLLRREAKNQHFDLPKA</sequence>
<dbReference type="AlphaFoldDB" id="A0A7S1ILM2"/>
<organism evidence="2">
    <name type="scientific">Eutreptiella gymnastica</name>
    <dbReference type="NCBI Taxonomy" id="73025"/>
    <lineage>
        <taxon>Eukaryota</taxon>
        <taxon>Discoba</taxon>
        <taxon>Euglenozoa</taxon>
        <taxon>Euglenida</taxon>
        <taxon>Spirocuta</taxon>
        <taxon>Euglenophyceae</taxon>
        <taxon>Eutreptiales</taxon>
        <taxon>Eutreptiaceae</taxon>
        <taxon>Eutreptiella</taxon>
    </lineage>
</organism>